<sequence>MMIESAIQAELSANIVEIAVGSSGVSAADVASLHRHLFADGSLDRTEAEALFDLERAALSRCEAWTAFFVQAVTDHVVWGERPTGRLDEGQAEWLLAQVDMTRTPAAFAVLVNVIDEAQSLPSWFAGAVKARAVAGWPGVSRGEGAVSRPLRRAA</sequence>
<proteinExistence type="predicted"/>
<gene>
    <name evidence="1" type="ORF">D3272_14520</name>
</gene>
<protein>
    <submittedName>
        <fullName evidence="1">Uncharacterized protein</fullName>
    </submittedName>
</protein>
<reference evidence="1 2" key="1">
    <citation type="submission" date="2018-09" db="EMBL/GenBank/DDBJ databases">
        <authorList>
            <person name="Grouzdev D.S."/>
            <person name="Krutkina M.S."/>
        </authorList>
    </citation>
    <scope>NUCLEOTIDE SEQUENCE [LARGE SCALE GENOMIC DNA]</scope>
    <source>
        <strain evidence="1 2">RmlP001</strain>
    </source>
</reference>
<dbReference type="EMBL" id="QYBC01000011">
    <property type="protein sequence ID" value="RYB04217.1"/>
    <property type="molecule type" value="Genomic_DNA"/>
</dbReference>
<comment type="caution">
    <text evidence="1">The sequence shown here is derived from an EMBL/GenBank/DDBJ whole genome shotgun (WGS) entry which is preliminary data.</text>
</comment>
<evidence type="ECO:0000313" key="2">
    <source>
        <dbReference type="Proteomes" id="UP000289411"/>
    </source>
</evidence>
<reference evidence="1 2" key="2">
    <citation type="submission" date="2019-02" db="EMBL/GenBank/DDBJ databases">
        <title>'Lichenibacterium ramalinii' gen. nov. sp. nov., 'Lichenibacterium minor' gen. nov. sp. nov.</title>
        <authorList>
            <person name="Pankratov T."/>
        </authorList>
    </citation>
    <scope>NUCLEOTIDE SEQUENCE [LARGE SCALE GENOMIC DNA]</scope>
    <source>
        <strain evidence="1 2">RmlP001</strain>
    </source>
</reference>
<dbReference type="Proteomes" id="UP000289411">
    <property type="component" value="Unassembled WGS sequence"/>
</dbReference>
<evidence type="ECO:0000313" key="1">
    <source>
        <dbReference type="EMBL" id="RYB04217.1"/>
    </source>
</evidence>
<accession>A0A4Q2RBH6</accession>
<keyword evidence="2" id="KW-1185">Reference proteome</keyword>
<name>A0A4Q2RBH6_9HYPH</name>
<dbReference type="RefSeq" id="WP_165361359.1">
    <property type="nucleotide sequence ID" value="NZ_QYBC01000011.1"/>
</dbReference>
<organism evidence="1 2">
    <name type="scientific">Lichenibacterium ramalinae</name>
    <dbReference type="NCBI Taxonomy" id="2316527"/>
    <lineage>
        <taxon>Bacteria</taxon>
        <taxon>Pseudomonadati</taxon>
        <taxon>Pseudomonadota</taxon>
        <taxon>Alphaproteobacteria</taxon>
        <taxon>Hyphomicrobiales</taxon>
        <taxon>Lichenihabitantaceae</taxon>
        <taxon>Lichenibacterium</taxon>
    </lineage>
</organism>
<dbReference type="AlphaFoldDB" id="A0A4Q2RBH6"/>